<dbReference type="InterPro" id="IPR020568">
    <property type="entry name" value="Ribosomal_Su5_D2-typ_SF"/>
</dbReference>
<proteinExistence type="inferred from homology"/>
<sequence length="329" mass="37266">MKRRMIISKTPLRITFTGGGTDLPEYYRNFGEGAVISASINKYIYIVVNKKFDDRIRVSYSVTEIVDRVDQIRHPTVREALRLLNIDGGIEIVSISDIPSTGTGLGSSSTFLVGLLHALHAYSGEYVSQRELAEEAVKIEREILREPGGKQDQYMAAYGGIQFLKFLPDENVVVRPVIIPEEARERLWRSLFLMYTGIERRSQDIHREQSSKVSENVDSYREMVRITEELYKRLSRGEVDSLGESLHRNWMLKKTLAGSISSGWIDELYERAMSNGARGGKLIGAGGGGFLLFHAPDVDRRNFVSKFPELREEPFAFDYQGSQIIFVGD</sequence>
<evidence type="ECO:0000313" key="8">
    <source>
        <dbReference type="EMBL" id="GGM79202.1"/>
    </source>
</evidence>
<keyword evidence="9" id="KW-1185">Reference proteome</keyword>
<dbReference type="InterPro" id="IPR052203">
    <property type="entry name" value="GHMP_Kinase-Related"/>
</dbReference>
<name>A0AA37FA18_9ARCH</name>
<dbReference type="GO" id="GO:0005524">
    <property type="term" value="F:ATP binding"/>
    <property type="evidence" value="ECO:0007669"/>
    <property type="project" value="UniProtKB-KW"/>
</dbReference>
<organism evidence="8 9">
    <name type="scientific">Thermogymnomonas acidicola</name>
    <dbReference type="NCBI Taxonomy" id="399579"/>
    <lineage>
        <taxon>Archaea</taxon>
        <taxon>Methanobacteriati</taxon>
        <taxon>Thermoplasmatota</taxon>
        <taxon>Thermoplasmata</taxon>
        <taxon>Thermoplasmatales</taxon>
        <taxon>Thermogymnomonas</taxon>
    </lineage>
</organism>
<feature type="domain" description="GHMP kinase N-terminal" evidence="6">
    <location>
        <begin position="79"/>
        <end position="160"/>
    </location>
</feature>
<dbReference type="InterPro" id="IPR006204">
    <property type="entry name" value="GHMP_kinase_N_dom"/>
</dbReference>
<evidence type="ECO:0000256" key="4">
    <source>
        <dbReference type="ARBA" id="ARBA00022840"/>
    </source>
</evidence>
<dbReference type="Pfam" id="PF08544">
    <property type="entry name" value="GHMP_kinases_C"/>
    <property type="match status" value="1"/>
</dbReference>
<dbReference type="GO" id="GO:0050201">
    <property type="term" value="F:fucokinase activity"/>
    <property type="evidence" value="ECO:0007669"/>
    <property type="project" value="TreeGrafter"/>
</dbReference>
<comment type="similarity">
    <text evidence="5">Belongs to the GHMP kinase family.</text>
</comment>
<keyword evidence="1" id="KW-0808">Transferase</keyword>
<dbReference type="InterPro" id="IPR013750">
    <property type="entry name" value="GHMP_kinase_C_dom"/>
</dbReference>
<dbReference type="Proteomes" id="UP000632195">
    <property type="component" value="Unassembled WGS sequence"/>
</dbReference>
<evidence type="ECO:0000256" key="2">
    <source>
        <dbReference type="ARBA" id="ARBA00022741"/>
    </source>
</evidence>
<evidence type="ECO:0000256" key="1">
    <source>
        <dbReference type="ARBA" id="ARBA00022679"/>
    </source>
</evidence>
<dbReference type="PANTHER" id="PTHR32463:SF0">
    <property type="entry name" value="L-FUCOSE KINASE"/>
    <property type="match status" value="1"/>
</dbReference>
<evidence type="ECO:0000259" key="7">
    <source>
        <dbReference type="Pfam" id="PF08544"/>
    </source>
</evidence>
<evidence type="ECO:0000313" key="9">
    <source>
        <dbReference type="Proteomes" id="UP000632195"/>
    </source>
</evidence>
<keyword evidence="3 8" id="KW-0418">Kinase</keyword>
<dbReference type="InterPro" id="IPR036554">
    <property type="entry name" value="GHMP_kinase_C_sf"/>
</dbReference>
<dbReference type="AlphaFoldDB" id="A0AA37FA18"/>
<gene>
    <name evidence="8" type="ORF">GCM10007108_16790</name>
</gene>
<reference evidence="8" key="2">
    <citation type="submission" date="2022-09" db="EMBL/GenBank/DDBJ databases">
        <authorList>
            <person name="Sun Q."/>
            <person name="Ohkuma M."/>
        </authorList>
    </citation>
    <scope>NUCLEOTIDE SEQUENCE</scope>
    <source>
        <strain evidence="8">JCM 13583</strain>
    </source>
</reference>
<evidence type="ECO:0000256" key="3">
    <source>
        <dbReference type="ARBA" id="ARBA00022777"/>
    </source>
</evidence>
<dbReference type="EMBL" id="BMNY01000003">
    <property type="protein sequence ID" value="GGM79202.1"/>
    <property type="molecule type" value="Genomic_DNA"/>
</dbReference>
<keyword evidence="2" id="KW-0547">Nucleotide-binding</keyword>
<reference evidence="8" key="1">
    <citation type="journal article" date="2014" name="Int. J. Syst. Evol. Microbiol.">
        <title>Complete genome sequence of Corynebacterium casei LMG S-19264T (=DSM 44701T), isolated from a smear-ripened cheese.</title>
        <authorList>
            <consortium name="US DOE Joint Genome Institute (JGI-PGF)"/>
            <person name="Walter F."/>
            <person name="Albersmeier A."/>
            <person name="Kalinowski J."/>
            <person name="Ruckert C."/>
        </authorList>
    </citation>
    <scope>NUCLEOTIDE SEQUENCE</scope>
    <source>
        <strain evidence="8">JCM 13583</strain>
    </source>
</reference>
<dbReference type="SUPFAM" id="SSF55060">
    <property type="entry name" value="GHMP Kinase, C-terminal domain"/>
    <property type="match status" value="1"/>
</dbReference>
<evidence type="ECO:0000256" key="5">
    <source>
        <dbReference type="ARBA" id="ARBA00038121"/>
    </source>
</evidence>
<accession>A0AA37FA18</accession>
<dbReference type="PIRSF" id="PIRSF036406">
    <property type="entry name" value="Hept_kin"/>
    <property type="match status" value="1"/>
</dbReference>
<dbReference type="InterPro" id="IPR014606">
    <property type="entry name" value="Heptose_7-P_kinase"/>
</dbReference>
<protein>
    <submittedName>
        <fullName evidence="8">GHMP kinase</fullName>
    </submittedName>
</protein>
<dbReference type="Gene3D" id="3.30.230.120">
    <property type="match status" value="1"/>
</dbReference>
<dbReference type="InterPro" id="IPR001174">
    <property type="entry name" value="HddA/FKP"/>
</dbReference>
<comment type="caution">
    <text evidence="8">The sequence shown here is derived from an EMBL/GenBank/DDBJ whole genome shotgun (WGS) entry which is preliminary data.</text>
</comment>
<evidence type="ECO:0000259" key="6">
    <source>
        <dbReference type="Pfam" id="PF00288"/>
    </source>
</evidence>
<dbReference type="Pfam" id="PF00288">
    <property type="entry name" value="GHMP_kinases_N"/>
    <property type="match status" value="1"/>
</dbReference>
<dbReference type="PRINTS" id="PR00960">
    <property type="entry name" value="LMBPPROTEIN"/>
</dbReference>
<dbReference type="SUPFAM" id="SSF54211">
    <property type="entry name" value="Ribosomal protein S5 domain 2-like"/>
    <property type="match status" value="1"/>
</dbReference>
<dbReference type="GO" id="GO:0042352">
    <property type="term" value="P:GDP-L-fucose salvage"/>
    <property type="evidence" value="ECO:0007669"/>
    <property type="project" value="TreeGrafter"/>
</dbReference>
<keyword evidence="4" id="KW-0067">ATP-binding</keyword>
<feature type="domain" description="GHMP kinase C-terminal" evidence="7">
    <location>
        <begin position="235"/>
        <end position="297"/>
    </location>
</feature>
<dbReference type="PANTHER" id="PTHR32463">
    <property type="entry name" value="L-FUCOSE KINASE"/>
    <property type="match status" value="1"/>
</dbReference>